<proteinExistence type="predicted"/>
<keyword evidence="3" id="KW-1185">Reference proteome</keyword>
<feature type="chain" id="PRO_5035762657" description="Secreted protein" evidence="1">
    <location>
        <begin position="21"/>
        <end position="95"/>
    </location>
</feature>
<comment type="caution">
    <text evidence="2">The sequence shown here is derived from an EMBL/GenBank/DDBJ whole genome shotgun (WGS) entry which is preliminary data.</text>
</comment>
<feature type="signal peptide" evidence="1">
    <location>
        <begin position="1"/>
        <end position="20"/>
    </location>
</feature>
<accession>A0A8T0ICW1</accession>
<evidence type="ECO:0000313" key="2">
    <source>
        <dbReference type="EMBL" id="KAG0580681.1"/>
    </source>
</evidence>
<evidence type="ECO:0008006" key="4">
    <source>
        <dbReference type="Google" id="ProtNLM"/>
    </source>
</evidence>
<name>A0A8T0ICW1_CERPU</name>
<protein>
    <recommendedName>
        <fullName evidence="4">Secreted protein</fullName>
    </recommendedName>
</protein>
<reference evidence="2" key="1">
    <citation type="submission" date="2020-06" db="EMBL/GenBank/DDBJ databases">
        <title>WGS assembly of Ceratodon purpureus strain R40.</title>
        <authorList>
            <person name="Carey S.B."/>
            <person name="Jenkins J."/>
            <person name="Shu S."/>
            <person name="Lovell J.T."/>
            <person name="Sreedasyam A."/>
            <person name="Maumus F."/>
            <person name="Tiley G.P."/>
            <person name="Fernandez-Pozo N."/>
            <person name="Barry K."/>
            <person name="Chen C."/>
            <person name="Wang M."/>
            <person name="Lipzen A."/>
            <person name="Daum C."/>
            <person name="Saski C.A."/>
            <person name="Payton A.C."/>
            <person name="Mcbreen J.C."/>
            <person name="Conrad R.E."/>
            <person name="Kollar L.M."/>
            <person name="Olsson S."/>
            <person name="Huttunen S."/>
            <person name="Landis J.B."/>
            <person name="Wickett N.J."/>
            <person name="Johnson M.G."/>
            <person name="Rensing S.A."/>
            <person name="Grimwood J."/>
            <person name="Schmutz J."/>
            <person name="Mcdaniel S.F."/>
        </authorList>
    </citation>
    <scope>NUCLEOTIDE SEQUENCE</scope>
    <source>
        <strain evidence="2">R40</strain>
    </source>
</reference>
<dbReference type="Proteomes" id="UP000822688">
    <property type="component" value="Chromosome 4"/>
</dbReference>
<evidence type="ECO:0000313" key="3">
    <source>
        <dbReference type="Proteomes" id="UP000822688"/>
    </source>
</evidence>
<sequence>MSSLVMVFFVCWSITPLASANGPWPFPASHLTRPASEVINLGASLAPPAPPTLVSLPWRGRACKPPTRAELDIIIMAAMAGSLTTTSRAEYLDIS</sequence>
<organism evidence="2 3">
    <name type="scientific">Ceratodon purpureus</name>
    <name type="common">Fire moss</name>
    <name type="synonym">Dicranum purpureum</name>
    <dbReference type="NCBI Taxonomy" id="3225"/>
    <lineage>
        <taxon>Eukaryota</taxon>
        <taxon>Viridiplantae</taxon>
        <taxon>Streptophyta</taxon>
        <taxon>Embryophyta</taxon>
        <taxon>Bryophyta</taxon>
        <taxon>Bryophytina</taxon>
        <taxon>Bryopsida</taxon>
        <taxon>Dicranidae</taxon>
        <taxon>Pseudoditrichales</taxon>
        <taxon>Ditrichaceae</taxon>
        <taxon>Ceratodon</taxon>
    </lineage>
</organism>
<evidence type="ECO:0000256" key="1">
    <source>
        <dbReference type="SAM" id="SignalP"/>
    </source>
</evidence>
<dbReference type="EMBL" id="CM026424">
    <property type="protein sequence ID" value="KAG0580681.1"/>
    <property type="molecule type" value="Genomic_DNA"/>
</dbReference>
<keyword evidence="1" id="KW-0732">Signal</keyword>
<dbReference type="AlphaFoldDB" id="A0A8T0ICW1"/>
<gene>
    <name evidence="2" type="ORF">KC19_4G191100</name>
</gene>